<accession>A0A3P7Y6Z8</accession>
<organism evidence="2">
    <name type="scientific">Heligmosomoides polygyrus</name>
    <name type="common">Parasitic roundworm</name>
    <dbReference type="NCBI Taxonomy" id="6339"/>
    <lineage>
        <taxon>Eukaryota</taxon>
        <taxon>Metazoa</taxon>
        <taxon>Ecdysozoa</taxon>
        <taxon>Nematoda</taxon>
        <taxon>Chromadorea</taxon>
        <taxon>Rhabditida</taxon>
        <taxon>Rhabditina</taxon>
        <taxon>Rhabditomorpha</taxon>
        <taxon>Strongyloidea</taxon>
        <taxon>Heligmosomidae</taxon>
        <taxon>Heligmosomoides</taxon>
    </lineage>
</organism>
<name>A0A3P7Y6Z8_HELPZ</name>
<dbReference type="Proteomes" id="UP000050761">
    <property type="component" value="Unassembled WGS sequence"/>
</dbReference>
<dbReference type="WBParaSite" id="HPBE_0000428001-mRNA-1">
    <property type="protein sequence ID" value="HPBE_0000428001-mRNA-1"/>
    <property type="gene ID" value="HPBE_0000428001"/>
</dbReference>
<keyword evidence="3" id="KW-1185">Reference proteome</keyword>
<evidence type="ECO:0000313" key="2">
    <source>
        <dbReference type="EMBL" id="VDO60713.1"/>
    </source>
</evidence>
<evidence type="ECO:0000256" key="1">
    <source>
        <dbReference type="SAM" id="MobiDB-lite"/>
    </source>
</evidence>
<evidence type="ECO:0000313" key="4">
    <source>
        <dbReference type="WBParaSite" id="HPBE_0000428001-mRNA-1"/>
    </source>
</evidence>
<reference evidence="2 3" key="1">
    <citation type="submission" date="2018-11" db="EMBL/GenBank/DDBJ databases">
        <authorList>
            <consortium name="Pathogen Informatics"/>
        </authorList>
    </citation>
    <scope>NUCLEOTIDE SEQUENCE [LARGE SCALE GENOMIC DNA]</scope>
</reference>
<protein>
    <submittedName>
        <fullName evidence="4">DOMON domain-containing protein</fullName>
    </submittedName>
</protein>
<proteinExistence type="predicted"/>
<gene>
    <name evidence="2" type="ORF">HPBE_LOCUS4281</name>
</gene>
<feature type="compositionally biased region" description="Low complexity" evidence="1">
    <location>
        <begin position="395"/>
        <end position="421"/>
    </location>
</feature>
<sequence>MMSTIGIGVSVWILWTPGNQLVPPGCVFLLIFLPTCNRFINCVFERCDRYFGAVLFGEANLAVHLRHIQVISVRRVSFVRIYLKKNFASMRLVAFLPLLLQLSLIGEVSSDDDDENEMTPGKCETERVGIMEFVNTRSVHKRLEISAFFAFRGNCKLYISADIIPPEELKKQAAPECPFKNGRGILFVWDDKSLGLMLDDDEAYYFGVVAGKKDVTLPTLIADEVAQQDIRVLTSYINGTGAPFLGVLVGGAEIYSFGTSNGGEEMPHISPIYHDSASKQVAVDLLFSDAYGDVSKACKSDSQSDGCYYNYNTIVDLTDDSMNSKCIYDAALKAIPGLVLRKARSTSFTTGTSTTTETATRTEVTTEINDYNGAFDNNNNNNNNSFHNHYDGAFDDNNNFHNNYRNNNNRNNNDDGAFDNNDSFHNNYRN</sequence>
<feature type="region of interest" description="Disordered" evidence="1">
    <location>
        <begin position="374"/>
        <end position="430"/>
    </location>
</feature>
<reference evidence="4" key="2">
    <citation type="submission" date="2019-09" db="UniProtKB">
        <authorList>
            <consortium name="WormBaseParasite"/>
        </authorList>
    </citation>
    <scope>IDENTIFICATION</scope>
</reference>
<evidence type="ECO:0000313" key="3">
    <source>
        <dbReference type="Proteomes" id="UP000050761"/>
    </source>
</evidence>
<dbReference type="AlphaFoldDB" id="A0A3P7Y6Z8"/>
<dbReference type="EMBL" id="UZAH01025293">
    <property type="protein sequence ID" value="VDO60713.1"/>
    <property type="molecule type" value="Genomic_DNA"/>
</dbReference>